<name>A0A7J4XI22_9BACE</name>
<comment type="caution">
    <text evidence="1">The sequence shown here is derived from an EMBL/GenBank/DDBJ whole genome shotgun (WGS) entry which is preliminary data.</text>
</comment>
<sequence>MIYKYLYIIGIDTGVNTGVATWNVIGRRFDFIKTVSIHKAMMYVMQMYDTYGSSVYVRIEDARLRTWYQSNDKTRDEERKMLQGIGSVKRDAKIWEDFLKDMGIPFEMTHPKSGRTKVNDTEFRRITKYSKRTSEHARDAAMLVFKWK</sequence>
<dbReference type="AlphaFoldDB" id="A0A7J4XI22"/>
<dbReference type="Proteomes" id="UP000422221">
    <property type="component" value="Unassembled WGS sequence"/>
</dbReference>
<protein>
    <submittedName>
        <fullName evidence="1">Uncharacterized protein</fullName>
    </submittedName>
</protein>
<evidence type="ECO:0000313" key="2">
    <source>
        <dbReference type="Proteomes" id="UP000422221"/>
    </source>
</evidence>
<evidence type="ECO:0000313" key="1">
    <source>
        <dbReference type="EMBL" id="KAA3764543.1"/>
    </source>
</evidence>
<accession>A0A7J4XI22</accession>
<organism evidence="1 2">
    <name type="scientific">Bacteroides salyersiae</name>
    <dbReference type="NCBI Taxonomy" id="291644"/>
    <lineage>
        <taxon>Bacteria</taxon>
        <taxon>Pseudomonadati</taxon>
        <taxon>Bacteroidota</taxon>
        <taxon>Bacteroidia</taxon>
        <taxon>Bacteroidales</taxon>
        <taxon>Bacteroidaceae</taxon>
        <taxon>Bacteroides</taxon>
    </lineage>
</organism>
<gene>
    <name evidence="1" type="ORF">F3F73_11825</name>
</gene>
<dbReference type="EMBL" id="VWMK01000011">
    <property type="protein sequence ID" value="KAA3764543.1"/>
    <property type="molecule type" value="Genomic_DNA"/>
</dbReference>
<proteinExistence type="predicted"/>
<reference evidence="1 2" key="1">
    <citation type="journal article" date="2019" name="Nat. Med.">
        <title>A library of human gut bacterial isolates paired with longitudinal multiomics data enables mechanistic microbiome research.</title>
        <authorList>
            <person name="Poyet M."/>
            <person name="Groussin M."/>
            <person name="Gibbons S.M."/>
            <person name="Avila-Pacheco J."/>
            <person name="Jiang X."/>
            <person name="Kearney S.M."/>
            <person name="Perrotta A.R."/>
            <person name="Berdy B."/>
            <person name="Zhao S."/>
            <person name="Lieberman T.D."/>
            <person name="Swanson P.K."/>
            <person name="Smith M."/>
            <person name="Roesemann S."/>
            <person name="Alexander J.E."/>
            <person name="Rich S.A."/>
            <person name="Livny J."/>
            <person name="Vlamakis H."/>
            <person name="Clish C."/>
            <person name="Bullock K."/>
            <person name="Deik A."/>
            <person name="Scott J."/>
            <person name="Pierce K.A."/>
            <person name="Xavier R.J."/>
            <person name="Alm E.J."/>
        </authorList>
    </citation>
    <scope>NUCLEOTIDE SEQUENCE [LARGE SCALE GENOMIC DNA]</scope>
    <source>
        <strain evidence="1 2">BIOML-A10</strain>
    </source>
</reference>
<dbReference type="RefSeq" id="WP_130058239.1">
    <property type="nucleotide sequence ID" value="NZ_RCXT01000003.1"/>
</dbReference>